<gene>
    <name evidence="3" type="ORF">GAB14E_0818</name>
</gene>
<dbReference type="CDD" id="cd03801">
    <property type="entry name" value="GT4_PimA-like"/>
    <property type="match status" value="1"/>
</dbReference>
<dbReference type="PANTHER" id="PTHR46401">
    <property type="entry name" value="GLYCOSYLTRANSFERASE WBBK-RELATED"/>
    <property type="match status" value="1"/>
</dbReference>
<dbReference type="Proteomes" id="UP000029868">
    <property type="component" value="Unassembled WGS sequence"/>
</dbReference>
<dbReference type="EMBL" id="JQEC01000075">
    <property type="protein sequence ID" value="KGJ86545.1"/>
    <property type="molecule type" value="Genomic_DNA"/>
</dbReference>
<dbReference type="Gene3D" id="3.40.50.2000">
    <property type="entry name" value="Glycogen Phosphorylase B"/>
    <property type="match status" value="2"/>
</dbReference>
<dbReference type="PANTHER" id="PTHR46401:SF2">
    <property type="entry name" value="GLYCOSYLTRANSFERASE WBBK-RELATED"/>
    <property type="match status" value="1"/>
</dbReference>
<dbReference type="GO" id="GO:0016757">
    <property type="term" value="F:glycosyltransferase activity"/>
    <property type="evidence" value="ECO:0007669"/>
    <property type="project" value="InterPro"/>
</dbReference>
<keyword evidence="1 3" id="KW-0808">Transferase</keyword>
<organism evidence="3 4">
    <name type="scientific">Colwellia psychrerythraea</name>
    <name type="common">Vibrio psychroerythus</name>
    <dbReference type="NCBI Taxonomy" id="28229"/>
    <lineage>
        <taxon>Bacteria</taxon>
        <taxon>Pseudomonadati</taxon>
        <taxon>Pseudomonadota</taxon>
        <taxon>Gammaproteobacteria</taxon>
        <taxon>Alteromonadales</taxon>
        <taxon>Colwelliaceae</taxon>
        <taxon>Colwellia</taxon>
    </lineage>
</organism>
<dbReference type="RefSeq" id="WP_033084658.1">
    <property type="nucleotide sequence ID" value="NZ_JQEC01000075.1"/>
</dbReference>
<reference evidence="3 4" key="1">
    <citation type="submission" date="2014-08" db="EMBL/GenBank/DDBJ databases">
        <title>Genomic and Phenotypic Diversity of Colwellia psychrerythraea strains from Disparate Marine Basins.</title>
        <authorList>
            <person name="Techtmann S.M."/>
            <person name="Stelling S.C."/>
            <person name="Utturkar S.M."/>
            <person name="Alshibli N."/>
            <person name="Harris A."/>
            <person name="Brown S.D."/>
            <person name="Hazen T.C."/>
        </authorList>
    </citation>
    <scope>NUCLEOTIDE SEQUENCE [LARGE SCALE GENOMIC DNA]</scope>
    <source>
        <strain evidence="3 4">GAB14E</strain>
    </source>
</reference>
<protein>
    <submittedName>
        <fullName evidence="3">Glycosyl transferase group 1</fullName>
    </submittedName>
</protein>
<dbReference type="InterPro" id="IPR001296">
    <property type="entry name" value="Glyco_trans_1"/>
</dbReference>
<dbReference type="AlphaFoldDB" id="A0A099K8D8"/>
<evidence type="ECO:0000313" key="3">
    <source>
        <dbReference type="EMBL" id="KGJ86545.1"/>
    </source>
</evidence>
<evidence type="ECO:0000259" key="2">
    <source>
        <dbReference type="Pfam" id="PF00534"/>
    </source>
</evidence>
<dbReference type="OrthoDB" id="9777346at2"/>
<comment type="caution">
    <text evidence="3">The sequence shown here is derived from an EMBL/GenBank/DDBJ whole genome shotgun (WGS) entry which is preliminary data.</text>
</comment>
<accession>A0A099K8D8</accession>
<evidence type="ECO:0000256" key="1">
    <source>
        <dbReference type="ARBA" id="ARBA00022679"/>
    </source>
</evidence>
<sequence length="377" mass="42860">MIKRVLIYDPVPFKGGSKKVMQTIIAELPRNIEVWVISNDKESWCSDYDGCNTCETNVNFVPLFSPRYLQNKTTGILFFLKHFVYLFSLLSNMIRLKRFTKIIGFSGPSVDFSLYLLSEIINIDIVQLVQGNIANSKVSSFGLTRAKQVFYLPSTHSSIVQTLTSHSNNEKITKKKFKPFINGINCSAIKAKDTHNKNSDKVGFLWAASLLKWKRVELFISAVSELNNNHKNIDKYFASVCYIDPQTDAYFDITHLAKVDNLYLYADPKNLNDIRARSSVFISTSEHEPFGLSILEAMAAGLAIVIPADNAYWDQNLTDGYDCIKYNPDDMESLVQALTRLINDPTYLLKIAQQAKHSAQQYCHLRCYSQILKCIPN</sequence>
<dbReference type="PATRIC" id="fig|28229.3.peg.4767"/>
<dbReference type="GO" id="GO:0009103">
    <property type="term" value="P:lipopolysaccharide biosynthetic process"/>
    <property type="evidence" value="ECO:0007669"/>
    <property type="project" value="TreeGrafter"/>
</dbReference>
<dbReference type="SUPFAM" id="SSF53756">
    <property type="entry name" value="UDP-Glycosyltransferase/glycogen phosphorylase"/>
    <property type="match status" value="1"/>
</dbReference>
<evidence type="ECO:0000313" key="4">
    <source>
        <dbReference type="Proteomes" id="UP000029868"/>
    </source>
</evidence>
<dbReference type="Pfam" id="PF00534">
    <property type="entry name" value="Glycos_transf_1"/>
    <property type="match status" value="1"/>
</dbReference>
<proteinExistence type="predicted"/>
<name>A0A099K8D8_COLPS</name>
<feature type="domain" description="Glycosyl transferase family 1" evidence="2">
    <location>
        <begin position="192"/>
        <end position="357"/>
    </location>
</feature>